<reference evidence="1" key="1">
    <citation type="submission" date="2022-08" db="UniProtKB">
        <authorList>
            <consortium name="EnsemblMetazoa"/>
        </authorList>
    </citation>
    <scope>IDENTIFICATION</scope>
    <source>
        <strain evidence="1">05x7-T-G4-1.051#20</strain>
    </source>
</reference>
<evidence type="ECO:0000313" key="1">
    <source>
        <dbReference type="EnsemblMetazoa" id="G19712.6:cds"/>
    </source>
</evidence>
<accession>A0A8W8JJG1</accession>
<sequence length="162" mass="18508">MFDNSGESAGEPLTSWPELINASCWTQQAAFISVLSRSFQVIELDSIKKERPDRRKYIIENFDCLRIDLTKDDTSIGTVTGRHAKKEFSPLHKPEVVIIEGMAEKTFNMEMKSVMRKLGYSGFLENVRHGKGTAFFIRNDKLKKKKSLPATVFAFTLRYPLV</sequence>
<protein>
    <submittedName>
        <fullName evidence="1">Uncharacterized protein</fullName>
    </submittedName>
</protein>
<name>A0A8W8JJG1_MAGGI</name>
<organism evidence="1 2">
    <name type="scientific">Magallana gigas</name>
    <name type="common">Pacific oyster</name>
    <name type="synonym">Crassostrea gigas</name>
    <dbReference type="NCBI Taxonomy" id="29159"/>
    <lineage>
        <taxon>Eukaryota</taxon>
        <taxon>Metazoa</taxon>
        <taxon>Spiralia</taxon>
        <taxon>Lophotrochozoa</taxon>
        <taxon>Mollusca</taxon>
        <taxon>Bivalvia</taxon>
        <taxon>Autobranchia</taxon>
        <taxon>Pteriomorphia</taxon>
        <taxon>Ostreida</taxon>
        <taxon>Ostreoidea</taxon>
        <taxon>Ostreidae</taxon>
        <taxon>Magallana</taxon>
    </lineage>
</organism>
<evidence type="ECO:0000313" key="2">
    <source>
        <dbReference type="Proteomes" id="UP000005408"/>
    </source>
</evidence>
<dbReference type="Proteomes" id="UP000005408">
    <property type="component" value="Unassembled WGS sequence"/>
</dbReference>
<keyword evidence="2" id="KW-1185">Reference proteome</keyword>
<dbReference type="EnsemblMetazoa" id="G19712.6">
    <property type="protein sequence ID" value="G19712.6:cds"/>
    <property type="gene ID" value="G19712"/>
</dbReference>
<dbReference type="AlphaFoldDB" id="A0A8W8JJG1"/>
<proteinExistence type="predicted"/>